<dbReference type="InterPro" id="IPR029035">
    <property type="entry name" value="DHS-like_NAD/FAD-binding_dom"/>
</dbReference>
<evidence type="ECO:0000256" key="4">
    <source>
        <dbReference type="RuleBase" id="RU362132"/>
    </source>
</evidence>
<dbReference type="PANTHER" id="PTHR18968">
    <property type="entry name" value="THIAMINE PYROPHOSPHATE ENZYMES"/>
    <property type="match status" value="1"/>
</dbReference>
<dbReference type="Pfam" id="PF02776">
    <property type="entry name" value="TPP_enzyme_N"/>
    <property type="match status" value="1"/>
</dbReference>
<evidence type="ECO:0000256" key="2">
    <source>
        <dbReference type="ARBA" id="ARBA00022679"/>
    </source>
</evidence>
<evidence type="ECO:0000313" key="9">
    <source>
        <dbReference type="Proteomes" id="UP000199180"/>
    </source>
</evidence>
<keyword evidence="2" id="KW-0808">Transferase</keyword>
<keyword evidence="3 4" id="KW-0786">Thiamine pyrophosphate</keyword>
<dbReference type="STRING" id="364199.SAMN04489858_11179"/>
<dbReference type="InterPro" id="IPR012001">
    <property type="entry name" value="Thiamin_PyroP_enz_TPP-bd_dom"/>
</dbReference>
<dbReference type="FunFam" id="3.40.50.970:FF:000007">
    <property type="entry name" value="Acetolactate synthase"/>
    <property type="match status" value="1"/>
</dbReference>
<feature type="domain" description="Thiamine pyrophosphate enzyme central" evidence="5">
    <location>
        <begin position="202"/>
        <end position="338"/>
    </location>
</feature>
<dbReference type="CDD" id="cd07035">
    <property type="entry name" value="TPP_PYR_POX_like"/>
    <property type="match status" value="1"/>
</dbReference>
<dbReference type="SUPFAM" id="SSF52518">
    <property type="entry name" value="Thiamin diphosphate-binding fold (THDP-binding)"/>
    <property type="match status" value="2"/>
</dbReference>
<feature type="domain" description="Thiamine pyrophosphate enzyme N-terminal TPP-binding" evidence="7">
    <location>
        <begin position="16"/>
        <end position="129"/>
    </location>
</feature>
<sequence length="548" mass="57520">MTIKVDDFMTQDSSVTAADILAQRLYRAGCRFAFGMPGGEVLALIDALARAGIEFVLAKHENAAGFMAEGVYHRTGAPALLVTTVGPGALNAVNVVENARQDRVPMIVLSGAIDPAEAATYTHQVLDQREVFRPVTKASFTFDAGAAAAIADKAVAIATEGRPGPVHIDVPISVASAPVAARPAFDRRDAPPLQPAEGGDLAQARRWLAAAERPVIVMGLDAMNQNAGAAIRDFAESFGAPVISTYKAKGLIPEDHPLSLGAAGLSPKADRLLLPLLAEADLIICAGYDPIEMRVGWRDPWDAATVPVIDITAAPNHHYMHQAGVNFVADCGATLATLALGVTPRAAWGDRIARLKSELAAAFPRDEDWGPAAVIDTCMTALPEGTLATADSGAHRILLSQMWRCTEPRGLMQSSGLCTMGCAVPLAIGAALATPERHVVSFSGDAGFLMVAGELATAAELRTPAIFVVFVDASLALIDLKQRQMGLNSNGVDFEGPDIAAIGRAFGGAGHTVRNRAELQDALQAAMAETRFTVIAAVIDRKSYDGRL</sequence>
<evidence type="ECO:0000259" key="6">
    <source>
        <dbReference type="Pfam" id="PF02775"/>
    </source>
</evidence>
<dbReference type="PANTHER" id="PTHR18968:SF129">
    <property type="entry name" value="ACETOLACTATE SYNTHASE"/>
    <property type="match status" value="1"/>
</dbReference>
<evidence type="ECO:0000256" key="1">
    <source>
        <dbReference type="ARBA" id="ARBA00007812"/>
    </source>
</evidence>
<evidence type="ECO:0000256" key="3">
    <source>
        <dbReference type="ARBA" id="ARBA00023052"/>
    </source>
</evidence>
<dbReference type="Gene3D" id="3.40.50.1220">
    <property type="entry name" value="TPP-binding domain"/>
    <property type="match status" value="1"/>
</dbReference>
<dbReference type="CDD" id="cd00568">
    <property type="entry name" value="TPP_enzymes"/>
    <property type="match status" value="1"/>
</dbReference>
<keyword evidence="9" id="KW-1185">Reference proteome</keyword>
<dbReference type="SUPFAM" id="SSF52467">
    <property type="entry name" value="DHS-like NAD/FAD-binding domain"/>
    <property type="match status" value="1"/>
</dbReference>
<comment type="similarity">
    <text evidence="1 4">Belongs to the TPP enzyme family.</text>
</comment>
<proteinExistence type="inferred from homology"/>
<dbReference type="InterPro" id="IPR029061">
    <property type="entry name" value="THDP-binding"/>
</dbReference>
<accession>A0A1I0HHA2</accession>
<dbReference type="Pfam" id="PF02775">
    <property type="entry name" value="TPP_enzyme_C"/>
    <property type="match status" value="1"/>
</dbReference>
<dbReference type="GO" id="GO:0009097">
    <property type="term" value="P:isoleucine biosynthetic process"/>
    <property type="evidence" value="ECO:0007669"/>
    <property type="project" value="TreeGrafter"/>
</dbReference>
<evidence type="ECO:0000313" key="8">
    <source>
        <dbReference type="EMBL" id="SET83247.1"/>
    </source>
</evidence>
<dbReference type="GO" id="GO:0003984">
    <property type="term" value="F:acetolactate synthase activity"/>
    <property type="evidence" value="ECO:0007669"/>
    <property type="project" value="TreeGrafter"/>
</dbReference>
<dbReference type="GO" id="GO:0005948">
    <property type="term" value="C:acetolactate synthase complex"/>
    <property type="evidence" value="ECO:0007669"/>
    <property type="project" value="TreeGrafter"/>
</dbReference>
<dbReference type="InterPro" id="IPR045229">
    <property type="entry name" value="TPP_enz"/>
</dbReference>
<name>A0A1I0HHA2_9RHOB</name>
<dbReference type="Pfam" id="PF00205">
    <property type="entry name" value="TPP_enzyme_M"/>
    <property type="match status" value="1"/>
</dbReference>
<dbReference type="GO" id="GO:0030976">
    <property type="term" value="F:thiamine pyrophosphate binding"/>
    <property type="evidence" value="ECO:0007669"/>
    <property type="project" value="InterPro"/>
</dbReference>
<evidence type="ECO:0000259" key="5">
    <source>
        <dbReference type="Pfam" id="PF00205"/>
    </source>
</evidence>
<dbReference type="GO" id="GO:0000287">
    <property type="term" value="F:magnesium ion binding"/>
    <property type="evidence" value="ECO:0007669"/>
    <property type="project" value="InterPro"/>
</dbReference>
<dbReference type="Gene3D" id="3.40.50.970">
    <property type="match status" value="2"/>
</dbReference>
<dbReference type="InterPro" id="IPR000399">
    <property type="entry name" value="TPP-bd_CS"/>
</dbReference>
<organism evidence="8 9">
    <name type="scientific">Paracoccus homiensis</name>
    <dbReference type="NCBI Taxonomy" id="364199"/>
    <lineage>
        <taxon>Bacteria</taxon>
        <taxon>Pseudomonadati</taxon>
        <taxon>Pseudomonadota</taxon>
        <taxon>Alphaproteobacteria</taxon>
        <taxon>Rhodobacterales</taxon>
        <taxon>Paracoccaceae</taxon>
        <taxon>Paracoccus</taxon>
    </lineage>
</organism>
<dbReference type="GO" id="GO:0050660">
    <property type="term" value="F:flavin adenine dinucleotide binding"/>
    <property type="evidence" value="ECO:0007669"/>
    <property type="project" value="TreeGrafter"/>
</dbReference>
<feature type="domain" description="Thiamine pyrophosphate enzyme TPP-binding" evidence="6">
    <location>
        <begin position="391"/>
        <end position="536"/>
    </location>
</feature>
<gene>
    <name evidence="8" type="ORF">SAMN04489858_11179</name>
</gene>
<protein>
    <submittedName>
        <fullName evidence="8">Acetolactate synthase-1/2/3 large subunit</fullName>
    </submittedName>
</protein>
<dbReference type="EMBL" id="FOHO01000011">
    <property type="protein sequence ID" value="SET83247.1"/>
    <property type="molecule type" value="Genomic_DNA"/>
</dbReference>
<dbReference type="AlphaFoldDB" id="A0A1I0HHA2"/>
<evidence type="ECO:0000259" key="7">
    <source>
        <dbReference type="Pfam" id="PF02776"/>
    </source>
</evidence>
<reference evidence="8 9" key="1">
    <citation type="submission" date="2016-10" db="EMBL/GenBank/DDBJ databases">
        <authorList>
            <person name="de Groot N.N."/>
        </authorList>
    </citation>
    <scope>NUCLEOTIDE SEQUENCE [LARGE SCALE GENOMIC DNA]</scope>
    <source>
        <strain evidence="8 9">DSM 17862</strain>
    </source>
</reference>
<dbReference type="InterPro" id="IPR012000">
    <property type="entry name" value="Thiamin_PyroP_enz_cen_dom"/>
</dbReference>
<dbReference type="Proteomes" id="UP000199180">
    <property type="component" value="Unassembled WGS sequence"/>
</dbReference>
<dbReference type="InterPro" id="IPR011766">
    <property type="entry name" value="TPP_enzyme_TPP-bd"/>
</dbReference>
<dbReference type="GO" id="GO:0009099">
    <property type="term" value="P:L-valine biosynthetic process"/>
    <property type="evidence" value="ECO:0007669"/>
    <property type="project" value="TreeGrafter"/>
</dbReference>
<dbReference type="PROSITE" id="PS00187">
    <property type="entry name" value="TPP_ENZYMES"/>
    <property type="match status" value="1"/>
</dbReference>